<gene>
    <name evidence="7" type="ORF">Poli38472_002981</name>
</gene>
<organism evidence="7 8">
    <name type="scientific">Pythium oligandrum</name>
    <name type="common">Mycoparasitic fungus</name>
    <dbReference type="NCBI Taxonomy" id="41045"/>
    <lineage>
        <taxon>Eukaryota</taxon>
        <taxon>Sar</taxon>
        <taxon>Stramenopiles</taxon>
        <taxon>Oomycota</taxon>
        <taxon>Peronosporomycetes</taxon>
        <taxon>Pythiales</taxon>
        <taxon>Pythiaceae</taxon>
        <taxon>Pythium</taxon>
    </lineage>
</organism>
<dbReference type="InterPro" id="IPR012677">
    <property type="entry name" value="Nucleotide-bd_a/b_plait_sf"/>
</dbReference>
<feature type="domain" description="RRM" evidence="6">
    <location>
        <begin position="614"/>
        <end position="706"/>
    </location>
</feature>
<feature type="compositionally biased region" description="Basic and acidic residues" evidence="5">
    <location>
        <begin position="69"/>
        <end position="81"/>
    </location>
</feature>
<dbReference type="OrthoDB" id="10266058at2759"/>
<sequence length="715" mass="79517">MTRRADEAEDVEMNAAEEEAIRAKLRESGWEKKKLRAQESKGDDDDDAKPMDVDDDKKKKMSGSGSSSTRDRGRERDDRKSGRSSRRSRSSRRRDKDRRRSDRDRGSRRRRSLSASKSRSRSPSSSRRREKDRGRSRTQKRRSRSASSSRSVSKARDTKRSRRSRSPAEKDVKMTEEKDKPEAAKEKEEHSNGAKEPEGDKKDGSSRDVKDKSDHRKSRKSSRRSRSASRSRSHRSRRRHRSKSRSRSGSRSRRRRSKSRSRSYSRSRRHRDRDRRRRSRSRSRSYSRRHRSKSKEKKPRRDANSSPEPHEHPPAPVMAANPLNSSIAQLMQQYPTMSLQDIIAKMQASNITMTASASMKPARELYVGNLPPNITGPQLQEFLGTIIQQVGLSVQPGNPILSTWISTDGHFAFCEMRSVEECNLALLLNQLPLLGQPLKFGRPKSFVGPAQPMPIVSARTQTALANLGCTPNPQWFATPSLSDIAGATGSLAATTASLLGFGSTSVPSVPAATPFVAPAAASLTGIATTSDTLLMTNIPVVLSEDQVKELVQPFGALKRFTFVADPTTGQSTGQALFEYEDTKVTDDAMQGLNGLDLGGIPIAVQRAAASTDETSVVVKMANMVSEDELRDDEEYADLKEDVEEECKRFGLVVAMEIPRPKDGEDVPGVGNIYVQFEDASQSGAALKALSGRKFGGKIVQVTYFPMTKFAQKAFA</sequence>
<feature type="region of interest" description="Disordered" evidence="5">
    <location>
        <begin position="1"/>
        <end position="320"/>
    </location>
</feature>
<feature type="compositionally biased region" description="Basic and acidic residues" evidence="5">
    <location>
        <begin position="299"/>
        <end position="313"/>
    </location>
</feature>
<protein>
    <recommendedName>
        <fullName evidence="6">RRM domain-containing protein</fullName>
    </recommendedName>
</protein>
<dbReference type="CDD" id="cd12232">
    <property type="entry name" value="RRM3_U2AF65"/>
    <property type="match status" value="1"/>
</dbReference>
<comment type="caution">
    <text evidence="7">The sequence shown here is derived from an EMBL/GenBank/DDBJ whole genome shotgun (WGS) entry which is preliminary data.</text>
</comment>
<accession>A0A8K1C5Z4</accession>
<reference evidence="7" key="1">
    <citation type="submission" date="2019-03" db="EMBL/GenBank/DDBJ databases">
        <title>Long read genome sequence of the mycoparasitic Pythium oligandrum ATCC 38472 isolated from sugarbeet rhizosphere.</title>
        <authorList>
            <person name="Gaulin E."/>
        </authorList>
    </citation>
    <scope>NUCLEOTIDE SEQUENCE</scope>
    <source>
        <strain evidence="7">ATCC 38472_TT</strain>
    </source>
</reference>
<feature type="compositionally biased region" description="Basic and acidic residues" evidence="5">
    <location>
        <begin position="48"/>
        <end position="58"/>
    </location>
</feature>
<dbReference type="SMART" id="SM00360">
    <property type="entry name" value="RRM"/>
    <property type="match status" value="3"/>
</dbReference>
<keyword evidence="1" id="KW-0507">mRNA processing</keyword>
<feature type="compositionally biased region" description="Basic residues" evidence="5">
    <location>
        <begin position="215"/>
        <end position="298"/>
    </location>
</feature>
<dbReference type="Proteomes" id="UP000794436">
    <property type="component" value="Unassembled WGS sequence"/>
</dbReference>
<dbReference type="GO" id="GO:0008380">
    <property type="term" value="P:RNA splicing"/>
    <property type="evidence" value="ECO:0007669"/>
    <property type="project" value="UniProtKB-KW"/>
</dbReference>
<evidence type="ECO:0000256" key="5">
    <source>
        <dbReference type="SAM" id="MobiDB-lite"/>
    </source>
</evidence>
<evidence type="ECO:0000259" key="6">
    <source>
        <dbReference type="PROSITE" id="PS50102"/>
    </source>
</evidence>
<feature type="compositionally biased region" description="Basic and acidic residues" evidence="5">
    <location>
        <begin position="19"/>
        <end position="41"/>
    </location>
</feature>
<dbReference type="PANTHER" id="PTHR23139">
    <property type="entry name" value="RNA-BINDING PROTEIN"/>
    <property type="match status" value="1"/>
</dbReference>
<keyword evidence="3" id="KW-0508">mRNA splicing</keyword>
<evidence type="ECO:0000256" key="2">
    <source>
        <dbReference type="ARBA" id="ARBA00022884"/>
    </source>
</evidence>
<evidence type="ECO:0000256" key="4">
    <source>
        <dbReference type="PROSITE-ProRule" id="PRU00176"/>
    </source>
</evidence>
<keyword evidence="2 4" id="KW-0694">RNA-binding</keyword>
<feature type="compositionally biased region" description="Acidic residues" evidence="5">
    <location>
        <begin position="7"/>
        <end position="18"/>
    </location>
</feature>
<feature type="compositionally biased region" description="Basic and acidic residues" evidence="5">
    <location>
        <begin position="166"/>
        <end position="214"/>
    </location>
</feature>
<name>A0A8K1C5Z4_PYTOL</name>
<evidence type="ECO:0000256" key="1">
    <source>
        <dbReference type="ARBA" id="ARBA00022664"/>
    </source>
</evidence>
<dbReference type="EMBL" id="SPLM01000144">
    <property type="protein sequence ID" value="TMW57056.1"/>
    <property type="molecule type" value="Genomic_DNA"/>
</dbReference>
<dbReference type="FunFam" id="3.30.70.330:FF:000097">
    <property type="entry name" value="U2 snRNP auxiliary factor large subunit"/>
    <property type="match status" value="1"/>
</dbReference>
<dbReference type="PROSITE" id="PS50102">
    <property type="entry name" value="RRM"/>
    <property type="match status" value="3"/>
</dbReference>
<evidence type="ECO:0000313" key="7">
    <source>
        <dbReference type="EMBL" id="TMW57056.1"/>
    </source>
</evidence>
<dbReference type="SUPFAM" id="SSF54928">
    <property type="entry name" value="RNA-binding domain, RBD"/>
    <property type="match status" value="2"/>
</dbReference>
<dbReference type="AlphaFoldDB" id="A0A8K1C5Z4"/>
<feature type="domain" description="RRM" evidence="6">
    <location>
        <begin position="363"/>
        <end position="445"/>
    </location>
</feature>
<dbReference type="Gene3D" id="3.30.70.330">
    <property type="match status" value="4"/>
</dbReference>
<feature type="domain" description="RRM" evidence="6">
    <location>
        <begin position="531"/>
        <end position="609"/>
    </location>
</feature>
<dbReference type="Pfam" id="PF00076">
    <property type="entry name" value="RRM_1"/>
    <property type="match status" value="1"/>
</dbReference>
<proteinExistence type="predicted"/>
<feature type="compositionally biased region" description="Basic residues" evidence="5">
    <location>
        <begin position="82"/>
        <end position="97"/>
    </location>
</feature>
<dbReference type="InterPro" id="IPR035979">
    <property type="entry name" value="RBD_domain_sf"/>
</dbReference>
<keyword evidence="8" id="KW-1185">Reference proteome</keyword>
<evidence type="ECO:0000313" key="8">
    <source>
        <dbReference type="Proteomes" id="UP000794436"/>
    </source>
</evidence>
<evidence type="ECO:0000256" key="3">
    <source>
        <dbReference type="ARBA" id="ARBA00023187"/>
    </source>
</evidence>
<dbReference type="InterPro" id="IPR000504">
    <property type="entry name" value="RRM_dom"/>
</dbReference>
<dbReference type="GO" id="GO:0006397">
    <property type="term" value="P:mRNA processing"/>
    <property type="evidence" value="ECO:0007669"/>
    <property type="project" value="UniProtKB-KW"/>
</dbReference>
<feature type="compositionally biased region" description="Low complexity" evidence="5">
    <location>
        <begin position="113"/>
        <end position="125"/>
    </location>
</feature>
<dbReference type="GO" id="GO:0003723">
    <property type="term" value="F:RNA binding"/>
    <property type="evidence" value="ECO:0007669"/>
    <property type="project" value="UniProtKB-UniRule"/>
</dbReference>